<name>A0ABY4SCJ4_AQUTE</name>
<dbReference type="InterPro" id="IPR029787">
    <property type="entry name" value="Nucleotide_cyclase"/>
</dbReference>
<dbReference type="PANTHER" id="PTHR33121">
    <property type="entry name" value="CYCLIC DI-GMP PHOSPHODIESTERASE PDEF"/>
    <property type="match status" value="1"/>
</dbReference>
<dbReference type="Gene3D" id="1.20.120.1530">
    <property type="match status" value="1"/>
</dbReference>
<dbReference type="SUPFAM" id="SSF141868">
    <property type="entry name" value="EAL domain-like"/>
    <property type="match status" value="1"/>
</dbReference>
<sequence length="879" mass="96341">MNALQRLWRARRQGQRQLADRLALLTVLAGTVVLTLLAVIVYAQAQRLLLHDRSLQGLHFGRHVDRLLLALARERELAQAVATGEEGLQARQVTARGEVDEATAALSSFIAGSDAVRQAIGDDESLAHLPDYLQRLRARVDQSVMREDTAVHLYTMPVRQLFRIAAQVEERCISPALGSRTHSLVTAAMLVEELARQSSALRRMEHASRGGNLTQDRQVVTPLLDAAYRADHLLAQLMAHTDPDIAAQARALAERHEYRSIKELADKLSVGAWSVSFRPRWGPLLDDADRMVVLSQQSRQLAAMNFVRLAEQQTADTRRRLIVISVLGALLIGTLSQAMWLLYRSIAVPLQQVASAAQATVNGNLGTIVGYQRRDEVGQMAQGVQVLIDTIGLLSSEMRRTRESVARGDLSVRADGTLFRGDWRALIDRFNDTLAEFAAMHQLLQHQAFHHPDSGLFNRMGLLHRVAEAGTPTAPCTVFLLLLVRLEDVTLTLGADFAAGLVRTLAGQLVARFGQRYLIAQVGSREFALVGLAASPPEALAQQADEIARACEEPLAYGDALMYVPGRVGVAVGTIGEVGVLLTNATLASRRACQHVRPGYVVHDESYRRQRERARRIELALPQAIERREPYMVFQPVTDGRSGQVLAFESLMRWRTASGEVISPADFIAIAEETGHILALGEMALTAACHTFMRSDVCAAFPEARVSVNVSPRQLMETDFVATVRQALAASGLPARRLALEITESAFMDDPDICIDRITQLRALGPAIYLDDFGTGYSSLSYLTRMPIDVLKIDQSFVRGRTDDASNLRIVSAMVQLARSMGITPLAEGVETARESDWLLALGCVQHQGYLYARPAPIEEHLAAALRPAGTAAPADAGR</sequence>
<feature type="transmembrane region" description="Helical" evidence="1">
    <location>
        <begin position="22"/>
        <end position="43"/>
    </location>
</feature>
<dbReference type="InterPro" id="IPR003660">
    <property type="entry name" value="HAMP_dom"/>
</dbReference>
<dbReference type="SMART" id="SM00267">
    <property type="entry name" value="GGDEF"/>
    <property type="match status" value="1"/>
</dbReference>
<dbReference type="Proteomes" id="UP001056201">
    <property type="component" value="Chromosome 2"/>
</dbReference>
<gene>
    <name evidence="4" type="ORF">MW290_14965</name>
</gene>
<evidence type="ECO:0000259" key="2">
    <source>
        <dbReference type="PROSITE" id="PS50883"/>
    </source>
</evidence>
<dbReference type="InterPro" id="IPR043128">
    <property type="entry name" value="Rev_trsase/Diguanyl_cyclase"/>
</dbReference>
<evidence type="ECO:0000259" key="3">
    <source>
        <dbReference type="PROSITE" id="PS50885"/>
    </source>
</evidence>
<dbReference type="Pfam" id="PF00563">
    <property type="entry name" value="EAL"/>
    <property type="match status" value="1"/>
</dbReference>
<evidence type="ECO:0000313" key="4">
    <source>
        <dbReference type="EMBL" id="URI10315.1"/>
    </source>
</evidence>
<keyword evidence="1" id="KW-1133">Transmembrane helix</keyword>
<dbReference type="InterPro" id="IPR050706">
    <property type="entry name" value="Cyclic-di-GMP_PDE-like"/>
</dbReference>
<reference evidence="4" key="1">
    <citation type="submission" date="2022-05" db="EMBL/GenBank/DDBJ databases">
        <title>An RpoN-dependent PEP-CTERM gene is involved in floc formation of an Aquincola tertiaricarbonis strain.</title>
        <authorList>
            <person name="Qiu D."/>
            <person name="Xia M."/>
        </authorList>
    </citation>
    <scope>NUCLEOTIDE SEQUENCE</scope>
    <source>
        <strain evidence="4">RN12</strain>
    </source>
</reference>
<feature type="domain" description="HAMP" evidence="3">
    <location>
        <begin position="344"/>
        <end position="396"/>
    </location>
</feature>
<feature type="domain" description="EAL" evidence="2">
    <location>
        <begin position="614"/>
        <end position="869"/>
    </location>
</feature>
<dbReference type="SUPFAM" id="SSF158472">
    <property type="entry name" value="HAMP domain-like"/>
    <property type="match status" value="1"/>
</dbReference>
<dbReference type="PANTHER" id="PTHR33121:SF70">
    <property type="entry name" value="SIGNALING PROTEIN YKOW"/>
    <property type="match status" value="1"/>
</dbReference>
<dbReference type="CDD" id="cd01948">
    <property type="entry name" value="EAL"/>
    <property type="match status" value="1"/>
</dbReference>
<dbReference type="InterPro" id="IPR001633">
    <property type="entry name" value="EAL_dom"/>
</dbReference>
<dbReference type="SMART" id="SM00304">
    <property type="entry name" value="HAMP"/>
    <property type="match status" value="1"/>
</dbReference>
<dbReference type="InterPro" id="IPR000160">
    <property type="entry name" value="GGDEF_dom"/>
</dbReference>
<accession>A0ABY4SCJ4</accession>
<dbReference type="EMBL" id="CP097636">
    <property type="protein sequence ID" value="URI10315.1"/>
    <property type="molecule type" value="Genomic_DNA"/>
</dbReference>
<dbReference type="PROSITE" id="PS50883">
    <property type="entry name" value="EAL"/>
    <property type="match status" value="1"/>
</dbReference>
<keyword evidence="1" id="KW-0812">Transmembrane</keyword>
<dbReference type="InterPro" id="IPR035919">
    <property type="entry name" value="EAL_sf"/>
</dbReference>
<dbReference type="SMART" id="SM00052">
    <property type="entry name" value="EAL"/>
    <property type="match status" value="1"/>
</dbReference>
<evidence type="ECO:0000313" key="5">
    <source>
        <dbReference type="Proteomes" id="UP001056201"/>
    </source>
</evidence>
<evidence type="ECO:0000256" key="1">
    <source>
        <dbReference type="SAM" id="Phobius"/>
    </source>
</evidence>
<dbReference type="SUPFAM" id="SSF55073">
    <property type="entry name" value="Nucleotide cyclase"/>
    <property type="match status" value="1"/>
</dbReference>
<dbReference type="PROSITE" id="PS50885">
    <property type="entry name" value="HAMP"/>
    <property type="match status" value="1"/>
</dbReference>
<organism evidence="4 5">
    <name type="scientific">Aquincola tertiaricarbonis</name>
    <dbReference type="NCBI Taxonomy" id="391953"/>
    <lineage>
        <taxon>Bacteria</taxon>
        <taxon>Pseudomonadati</taxon>
        <taxon>Pseudomonadota</taxon>
        <taxon>Betaproteobacteria</taxon>
        <taxon>Burkholderiales</taxon>
        <taxon>Sphaerotilaceae</taxon>
        <taxon>Aquincola</taxon>
    </lineage>
</organism>
<dbReference type="RefSeq" id="WP_250198519.1">
    <property type="nucleotide sequence ID" value="NZ_CP097636.1"/>
</dbReference>
<dbReference type="CDD" id="cd06225">
    <property type="entry name" value="HAMP"/>
    <property type="match status" value="1"/>
</dbReference>
<dbReference type="Pfam" id="PF00672">
    <property type="entry name" value="HAMP"/>
    <property type="match status" value="1"/>
</dbReference>
<keyword evidence="1" id="KW-0472">Membrane</keyword>
<keyword evidence="5" id="KW-1185">Reference proteome</keyword>
<dbReference type="Gene3D" id="3.20.20.450">
    <property type="entry name" value="EAL domain"/>
    <property type="match status" value="1"/>
</dbReference>
<protein>
    <submittedName>
        <fullName evidence="4">EAL domain-containing protein</fullName>
    </submittedName>
</protein>
<dbReference type="Gene3D" id="3.30.70.270">
    <property type="match status" value="1"/>
</dbReference>
<proteinExistence type="predicted"/>